<organism evidence="7 8">
    <name type="scientific">Scophthalmus maximus</name>
    <name type="common">Turbot</name>
    <name type="synonym">Psetta maxima</name>
    <dbReference type="NCBI Taxonomy" id="52904"/>
    <lineage>
        <taxon>Eukaryota</taxon>
        <taxon>Metazoa</taxon>
        <taxon>Chordata</taxon>
        <taxon>Craniata</taxon>
        <taxon>Vertebrata</taxon>
        <taxon>Euteleostomi</taxon>
        <taxon>Actinopterygii</taxon>
        <taxon>Neopterygii</taxon>
        <taxon>Teleostei</taxon>
        <taxon>Neoteleostei</taxon>
        <taxon>Acanthomorphata</taxon>
        <taxon>Carangaria</taxon>
        <taxon>Pleuronectiformes</taxon>
        <taxon>Pleuronectoidei</taxon>
        <taxon>Scophthalmidae</taxon>
        <taxon>Scophthalmus</taxon>
    </lineage>
</organism>
<dbReference type="PANTHER" id="PTHR46013:SF4">
    <property type="entry name" value="B-CELL RECEPTOR CD22-RELATED"/>
    <property type="match status" value="1"/>
</dbReference>
<keyword evidence="5" id="KW-0732">Signal</keyword>
<feature type="domain" description="Ig-like" evidence="6">
    <location>
        <begin position="771"/>
        <end position="852"/>
    </location>
</feature>
<comment type="function">
    <text evidence="3">Most highly expressed siglec (sialic acid-binding immunoglobulin-like lectin) on B-cells that plays a role in various aspects of B-cell biology including differentiation, antigen presentation, and trafficking to bone marrow. Binds to alpha 2,6-linked sialic acid residues of surface molecules such as CD22 itself, CD45 and IgM in a cis configuration. Can also bind to ligands on other cells as an adhesion molecule in a trans configuration. Acts as an inhibitory coreceptor on the surface of B-cells and inhibits B-cell receptor induced signaling, characterized by inhibition of the calcium mobilization and cellular activation. Mechanistically, the immunoreceptor tyrosine-based inhibitory motif domain is phosphorylated by the Src kinase LYN, which in turn leads to the recruitment of the protein tyrosine phosphatase 1/PTPN6, leading to the negative regulation of BCR signaling. If this negative signaling from is of sufficient strength, apoptosis of the B-cell can be induced.</text>
</comment>
<dbReference type="Gene3D" id="2.60.40.10">
    <property type="entry name" value="Immunoglobulins"/>
    <property type="match status" value="7"/>
</dbReference>
<evidence type="ECO:0000256" key="2">
    <source>
        <dbReference type="ARBA" id="ARBA00041781"/>
    </source>
</evidence>
<dbReference type="PANTHER" id="PTHR46013">
    <property type="entry name" value="VASCULAR CELL ADHESION MOLECULE 1"/>
    <property type="match status" value="1"/>
</dbReference>
<evidence type="ECO:0000313" key="8">
    <source>
        <dbReference type="Proteomes" id="UP000438429"/>
    </source>
</evidence>
<reference evidence="7 8" key="1">
    <citation type="submission" date="2019-06" db="EMBL/GenBank/DDBJ databases">
        <title>Draft genomes of female and male turbot (Scophthalmus maximus).</title>
        <authorList>
            <person name="Xu H."/>
            <person name="Xu X.-W."/>
            <person name="Shao C."/>
            <person name="Chen S."/>
        </authorList>
    </citation>
    <scope>NUCLEOTIDE SEQUENCE [LARGE SCALE GENOMIC DNA]</scope>
    <source>
        <strain evidence="7">Ysfricsl-2016a</strain>
        <tissue evidence="7">Blood</tissue>
    </source>
</reference>
<dbReference type="Proteomes" id="UP000438429">
    <property type="component" value="Unassembled WGS sequence"/>
</dbReference>
<sequence>MRAAATMSVRAAATRFVVLLLTVPVAVVLSQSEWSVTYDTHKFQVHHTVDGEICASRGSTVNIRCTYNYPSDHKGTVSDLFWFIKESEEAYADLKTDPQYSGRVEYTCADNRCTLSISDVRQSDSAEYKFRFKTTEPGGTWSGSPGVTLSVKDLEVKVLKLFDEPGETRLRCQGQGNCNLDTGLTFYWYKNDTFFKEDALSVPNFYPGDRVSCAIKDYQTSRSPTALVQARYGWDVSYASTEICAFSGSTVNITCYYRYPEYVNGVALKQQTGFWFKNDMKNVDLSKDPQYSGRVKSVCKNFECCLTIRNLTTNDSAEYNFGFTTERHRGTVIGSPGVTVSVKDPQLQVHIRRSMHIGIWTELTCHSRCTHPRHPFFWIDKDNKVKGEKEYILLKHIASAAGYYCAIKEGKNVRFRSPSVSAPEVFVVSTTPSGDIVEGSSVTLTCSSDAHPAANYTWNKKNESEEVQLLREGTQFAFSSIQLSESGVYHCTAENELGRNSKDIFIDVKYAPRSPSVSVSPTGEIVEGSSVNLTCSSDANPAANCTWYKNHTRIGEPKNIYHFTGISSGDRGVYHCKCENKHGHNSTSKSIDVLYAPNLPSVSVSPSGEIVEGSSVTLTCSSDANPPADYTWNKKNERKEFHLHLEGTRFVFSSIQSSDSGVYHCTAENELGRNSTDIIIAVKYAPRSPSVSVSPSGEIVEGSSVSLTCSSDANPAANCTWYRNHTRIGEPKNIYHFTAISSGDRGVYQCKCENQYGYNSIMNSLDVLYAPKIPSVSVSPSGEIVEGSSVTLTCSSDANPPADYTWYKENEDSRKASAQIFTIADVRVENGGNYSCFAQNTQGCHNSTVRLMVIAGSTLFLCEEVFDELERVFVELSTILDRAGMA</sequence>
<feature type="domain" description="Ig-like" evidence="6">
    <location>
        <begin position="600"/>
        <end position="681"/>
    </location>
</feature>
<feature type="signal peptide" evidence="5">
    <location>
        <begin position="1"/>
        <end position="30"/>
    </location>
</feature>
<gene>
    <name evidence="7" type="ORF">F2P81_009692</name>
</gene>
<feature type="domain" description="Ig-like" evidence="6">
    <location>
        <begin position="336"/>
        <end position="421"/>
    </location>
</feature>
<dbReference type="Pfam" id="PF13927">
    <property type="entry name" value="Ig_3"/>
    <property type="match status" value="1"/>
</dbReference>
<dbReference type="PROSITE" id="PS50835">
    <property type="entry name" value="IG_LIKE"/>
    <property type="match status" value="7"/>
</dbReference>
<name>A0A6A4SXF8_SCOMX</name>
<feature type="domain" description="Ig-like" evidence="6">
    <location>
        <begin position="423"/>
        <end position="505"/>
    </location>
</feature>
<feature type="domain" description="Ig-like" evidence="6">
    <location>
        <begin position="689"/>
        <end position="768"/>
    </location>
</feature>
<dbReference type="InterPro" id="IPR013783">
    <property type="entry name" value="Ig-like_fold"/>
</dbReference>
<comment type="subunit">
    <text evidence="4">Predominantly monomer of isoform CD22-beta. Also found as heterodimer of isoform CD22-beta and a shorter isoform. Interacts with PTPN6/SHP-1, LYN, SYK, PIK3R1/PIK3R2 and PLCG1 upon phosphorylation. Interacts with GRB2, INPP5D and SHC1 upon phosphorylation. May form a complex with INPP5D/SHIP, GRB2 and SHC1.</text>
</comment>
<feature type="domain" description="Ig-like" evidence="6">
    <location>
        <begin position="145"/>
        <end position="229"/>
    </location>
</feature>
<evidence type="ECO:0000256" key="4">
    <source>
        <dbReference type="ARBA" id="ARBA00046458"/>
    </source>
</evidence>
<dbReference type="CDD" id="cd00096">
    <property type="entry name" value="Ig"/>
    <property type="match status" value="1"/>
</dbReference>
<evidence type="ECO:0000256" key="5">
    <source>
        <dbReference type="SAM" id="SignalP"/>
    </source>
</evidence>
<dbReference type="SMART" id="SM00409">
    <property type="entry name" value="IG"/>
    <property type="match status" value="7"/>
</dbReference>
<feature type="domain" description="Ig-like" evidence="6">
    <location>
        <begin position="515"/>
        <end position="592"/>
    </location>
</feature>
<dbReference type="Pfam" id="PF24518">
    <property type="entry name" value="Ig_CD22"/>
    <property type="match status" value="1"/>
</dbReference>
<dbReference type="AlphaFoldDB" id="A0A6A4SXF8"/>
<evidence type="ECO:0000256" key="1">
    <source>
        <dbReference type="ARBA" id="ARBA00040106"/>
    </source>
</evidence>
<dbReference type="EMBL" id="VEVO01000009">
    <property type="protein sequence ID" value="KAF0036818.1"/>
    <property type="molecule type" value="Genomic_DNA"/>
</dbReference>
<accession>A0A6A4SXF8</accession>
<dbReference type="InterPro" id="IPR036179">
    <property type="entry name" value="Ig-like_dom_sf"/>
</dbReference>
<dbReference type="InterPro" id="IPR007110">
    <property type="entry name" value="Ig-like_dom"/>
</dbReference>
<proteinExistence type="predicted"/>
<protein>
    <recommendedName>
        <fullName evidence="1">B-cell receptor CD22</fullName>
    </recommendedName>
    <alternativeName>
        <fullName evidence="2">Sialic acid-binding Ig-like lectin 2</fullName>
    </alternativeName>
</protein>
<comment type="caution">
    <text evidence="7">The sequence shown here is derived from an EMBL/GenBank/DDBJ whole genome shotgun (WGS) entry which is preliminary data.</text>
</comment>
<evidence type="ECO:0000259" key="6">
    <source>
        <dbReference type="PROSITE" id="PS50835"/>
    </source>
</evidence>
<dbReference type="InterPro" id="IPR003599">
    <property type="entry name" value="Ig_sub"/>
</dbReference>
<dbReference type="SMART" id="SM00408">
    <property type="entry name" value="IGc2"/>
    <property type="match status" value="5"/>
</dbReference>
<dbReference type="InterPro" id="IPR003598">
    <property type="entry name" value="Ig_sub2"/>
</dbReference>
<dbReference type="SUPFAM" id="SSF48726">
    <property type="entry name" value="Immunoglobulin"/>
    <property type="match status" value="7"/>
</dbReference>
<dbReference type="Pfam" id="PF13895">
    <property type="entry name" value="Ig_2"/>
    <property type="match status" value="4"/>
</dbReference>
<feature type="chain" id="PRO_5025505658" description="B-cell receptor CD22" evidence="5">
    <location>
        <begin position="31"/>
        <end position="886"/>
    </location>
</feature>
<dbReference type="InterPro" id="IPR056386">
    <property type="entry name" value="Ig_CD22"/>
</dbReference>
<evidence type="ECO:0000313" key="7">
    <source>
        <dbReference type="EMBL" id="KAF0036818.1"/>
    </source>
</evidence>
<evidence type="ECO:0000256" key="3">
    <source>
        <dbReference type="ARBA" id="ARBA00045430"/>
    </source>
</evidence>